<protein>
    <submittedName>
        <fullName evidence="2">FHA domain-containing protein</fullName>
    </submittedName>
</protein>
<dbReference type="PROSITE" id="PS50006">
    <property type="entry name" value="FHA_DOMAIN"/>
    <property type="match status" value="1"/>
</dbReference>
<dbReference type="EMBL" id="JBBKZU010000002">
    <property type="protein sequence ID" value="MEJ8810735.1"/>
    <property type="molecule type" value="Genomic_DNA"/>
</dbReference>
<evidence type="ECO:0000259" key="1">
    <source>
        <dbReference type="PROSITE" id="PS50006"/>
    </source>
</evidence>
<dbReference type="InterPro" id="IPR000253">
    <property type="entry name" value="FHA_dom"/>
</dbReference>
<reference evidence="2 3" key="1">
    <citation type="submission" date="2024-03" db="EMBL/GenBank/DDBJ databases">
        <title>Novel species of the genus Variovorax.</title>
        <authorList>
            <person name="Liu Q."/>
            <person name="Xin Y.-H."/>
        </authorList>
    </citation>
    <scope>NUCLEOTIDE SEQUENCE [LARGE SCALE GENOMIC DNA]</scope>
    <source>
        <strain evidence="2 3">KACC 18899</strain>
    </source>
</reference>
<dbReference type="Proteomes" id="UP001365846">
    <property type="component" value="Unassembled WGS sequence"/>
</dbReference>
<keyword evidence="3" id="KW-1185">Reference proteome</keyword>
<sequence length="128" mass="13972">MPKLILMEHPGKTRQVLLGPHETKIGRASTNDIVIDVNQVSRVHASIMVGPAFVTLKDLGSRNGTFVNGVKVETLVLANGDSIRIGECEMRFLANDQEYSQIDALRLLTVPGLLIDIDGDAPRVGQKR</sequence>
<evidence type="ECO:0000313" key="2">
    <source>
        <dbReference type="EMBL" id="MEJ8810735.1"/>
    </source>
</evidence>
<dbReference type="CDD" id="cd00060">
    <property type="entry name" value="FHA"/>
    <property type="match status" value="1"/>
</dbReference>
<dbReference type="RefSeq" id="WP_340356046.1">
    <property type="nucleotide sequence ID" value="NZ_JBBKZU010000002.1"/>
</dbReference>
<gene>
    <name evidence="2" type="ORF">WKW77_06625</name>
</gene>
<accession>A0ABU8VAP7</accession>
<dbReference type="SUPFAM" id="SSF49879">
    <property type="entry name" value="SMAD/FHA domain"/>
    <property type="match status" value="1"/>
</dbReference>
<dbReference type="Pfam" id="PF00498">
    <property type="entry name" value="FHA"/>
    <property type="match status" value="1"/>
</dbReference>
<organism evidence="2 3">
    <name type="scientific">Variovorax ureilyticus</name>
    <dbReference type="NCBI Taxonomy" id="1836198"/>
    <lineage>
        <taxon>Bacteria</taxon>
        <taxon>Pseudomonadati</taxon>
        <taxon>Pseudomonadota</taxon>
        <taxon>Betaproteobacteria</taxon>
        <taxon>Burkholderiales</taxon>
        <taxon>Comamonadaceae</taxon>
        <taxon>Variovorax</taxon>
    </lineage>
</organism>
<dbReference type="PANTHER" id="PTHR23308">
    <property type="entry name" value="NUCLEAR INHIBITOR OF PROTEIN PHOSPHATASE-1"/>
    <property type="match status" value="1"/>
</dbReference>
<dbReference type="InterPro" id="IPR008984">
    <property type="entry name" value="SMAD_FHA_dom_sf"/>
</dbReference>
<feature type="domain" description="FHA" evidence="1">
    <location>
        <begin position="23"/>
        <end position="72"/>
    </location>
</feature>
<dbReference type="InterPro" id="IPR050923">
    <property type="entry name" value="Cell_Proc_Reg/RNA_Proc"/>
</dbReference>
<name>A0ABU8VAP7_9BURK</name>
<dbReference type="Gene3D" id="2.60.200.20">
    <property type="match status" value="1"/>
</dbReference>
<dbReference type="SMART" id="SM00240">
    <property type="entry name" value="FHA"/>
    <property type="match status" value="1"/>
</dbReference>
<comment type="caution">
    <text evidence="2">The sequence shown here is derived from an EMBL/GenBank/DDBJ whole genome shotgun (WGS) entry which is preliminary data.</text>
</comment>
<evidence type="ECO:0000313" key="3">
    <source>
        <dbReference type="Proteomes" id="UP001365846"/>
    </source>
</evidence>
<proteinExistence type="predicted"/>